<dbReference type="RefSeq" id="WP_065145840.1">
    <property type="nucleotide sequence ID" value="NZ_LZLS01000184.1"/>
</dbReference>
<dbReference type="PROSITE" id="PS50977">
    <property type="entry name" value="HTH_TETR_2"/>
    <property type="match status" value="1"/>
</dbReference>
<dbReference type="GO" id="GO:0045892">
    <property type="term" value="P:negative regulation of DNA-templated transcription"/>
    <property type="evidence" value="ECO:0007669"/>
    <property type="project" value="InterPro"/>
</dbReference>
<dbReference type="InterPro" id="IPR004111">
    <property type="entry name" value="Repressor_TetR_C"/>
</dbReference>
<dbReference type="Pfam" id="PF00440">
    <property type="entry name" value="TetR_N"/>
    <property type="match status" value="1"/>
</dbReference>
<feature type="DNA-binding region" description="H-T-H motif" evidence="4">
    <location>
        <begin position="47"/>
        <end position="66"/>
    </location>
</feature>
<dbReference type="PANTHER" id="PTHR30055:SF151">
    <property type="entry name" value="TRANSCRIPTIONAL REGULATORY PROTEIN"/>
    <property type="match status" value="1"/>
</dbReference>
<dbReference type="EMBL" id="LZLS01000184">
    <property type="protein sequence ID" value="OBK22906.1"/>
    <property type="molecule type" value="Genomic_DNA"/>
</dbReference>
<dbReference type="InterPro" id="IPR009057">
    <property type="entry name" value="Homeodomain-like_sf"/>
</dbReference>
<dbReference type="OrthoDB" id="329481at2"/>
<sequence>MSTANGPSPAGLARRGRPRKGASQLSRQAILQAALEAIDEGGAASVTIRSVARQLGVDAKSLYNHVDGIDGLLDAVAEHILGRITVAELTGDTREDLRAIAFAFRTATLSHPQAATLVLTRQLPSHTALTPIESVLAVLCEAGFAPGEAVHLMRTYVAALTGTILREVNAAPAFGVTDAAAIAHRRAVLEQSGLPHVAEAAAHLARFDAEAEFEFTVNLAVENILSRR</sequence>
<evidence type="ECO:0000256" key="5">
    <source>
        <dbReference type="SAM" id="MobiDB-lite"/>
    </source>
</evidence>
<keyword evidence="3" id="KW-0804">Transcription</keyword>
<proteinExistence type="predicted"/>
<organism evidence="7 8">
    <name type="scientific">Mycobacterium asiaticum</name>
    <dbReference type="NCBI Taxonomy" id="1790"/>
    <lineage>
        <taxon>Bacteria</taxon>
        <taxon>Bacillati</taxon>
        <taxon>Actinomycetota</taxon>
        <taxon>Actinomycetes</taxon>
        <taxon>Mycobacteriales</taxon>
        <taxon>Mycobacteriaceae</taxon>
        <taxon>Mycobacterium</taxon>
    </lineage>
</organism>
<protein>
    <submittedName>
        <fullName evidence="7">TetR family transcriptional regulator</fullName>
    </submittedName>
</protein>
<gene>
    <name evidence="7" type="ORF">A5634_06960</name>
</gene>
<dbReference type="InterPro" id="IPR036271">
    <property type="entry name" value="Tet_transcr_reg_TetR-rel_C_sf"/>
</dbReference>
<reference evidence="7 8" key="1">
    <citation type="submission" date="2016-06" db="EMBL/GenBank/DDBJ databases">
        <authorList>
            <person name="Kjaerup R.B."/>
            <person name="Dalgaard T.S."/>
            <person name="Juul-Madsen H.R."/>
        </authorList>
    </citation>
    <scope>NUCLEOTIDE SEQUENCE [LARGE SCALE GENOMIC DNA]</scope>
    <source>
        <strain evidence="7 8">1165133.8</strain>
    </source>
</reference>
<dbReference type="Gene3D" id="1.10.10.60">
    <property type="entry name" value="Homeodomain-like"/>
    <property type="match status" value="1"/>
</dbReference>
<dbReference type="GO" id="GO:0000976">
    <property type="term" value="F:transcription cis-regulatory region binding"/>
    <property type="evidence" value="ECO:0007669"/>
    <property type="project" value="TreeGrafter"/>
</dbReference>
<evidence type="ECO:0000256" key="4">
    <source>
        <dbReference type="PROSITE-ProRule" id="PRU00335"/>
    </source>
</evidence>
<evidence type="ECO:0000256" key="1">
    <source>
        <dbReference type="ARBA" id="ARBA00023015"/>
    </source>
</evidence>
<dbReference type="GO" id="GO:0003700">
    <property type="term" value="F:DNA-binding transcription factor activity"/>
    <property type="evidence" value="ECO:0007669"/>
    <property type="project" value="TreeGrafter"/>
</dbReference>
<dbReference type="PANTHER" id="PTHR30055">
    <property type="entry name" value="HTH-TYPE TRANSCRIPTIONAL REGULATOR RUTR"/>
    <property type="match status" value="1"/>
</dbReference>
<keyword evidence="2 4" id="KW-0238">DNA-binding</keyword>
<keyword evidence="1" id="KW-0805">Transcription regulation</keyword>
<dbReference type="SUPFAM" id="SSF46689">
    <property type="entry name" value="Homeodomain-like"/>
    <property type="match status" value="1"/>
</dbReference>
<accession>A0A1A3NM57</accession>
<dbReference type="Pfam" id="PF02909">
    <property type="entry name" value="TetR_C_1"/>
    <property type="match status" value="1"/>
</dbReference>
<dbReference type="InterPro" id="IPR050109">
    <property type="entry name" value="HTH-type_TetR-like_transc_reg"/>
</dbReference>
<evidence type="ECO:0000256" key="2">
    <source>
        <dbReference type="ARBA" id="ARBA00023125"/>
    </source>
</evidence>
<dbReference type="Proteomes" id="UP000093928">
    <property type="component" value="Unassembled WGS sequence"/>
</dbReference>
<evidence type="ECO:0000256" key="3">
    <source>
        <dbReference type="ARBA" id="ARBA00023163"/>
    </source>
</evidence>
<dbReference type="Gene3D" id="1.10.357.10">
    <property type="entry name" value="Tetracycline Repressor, domain 2"/>
    <property type="match status" value="1"/>
</dbReference>
<feature type="domain" description="HTH tetR-type" evidence="6">
    <location>
        <begin position="24"/>
        <end position="84"/>
    </location>
</feature>
<evidence type="ECO:0000313" key="8">
    <source>
        <dbReference type="Proteomes" id="UP000093928"/>
    </source>
</evidence>
<comment type="caution">
    <text evidence="7">The sequence shown here is derived from an EMBL/GenBank/DDBJ whole genome shotgun (WGS) entry which is preliminary data.</text>
</comment>
<dbReference type="InterPro" id="IPR001647">
    <property type="entry name" value="HTH_TetR"/>
</dbReference>
<evidence type="ECO:0000259" key="6">
    <source>
        <dbReference type="PROSITE" id="PS50977"/>
    </source>
</evidence>
<name>A0A1A3NM57_MYCAS</name>
<dbReference type="AlphaFoldDB" id="A0A1A3NM57"/>
<dbReference type="SUPFAM" id="SSF48498">
    <property type="entry name" value="Tetracyclin repressor-like, C-terminal domain"/>
    <property type="match status" value="1"/>
</dbReference>
<evidence type="ECO:0000313" key="7">
    <source>
        <dbReference type="EMBL" id="OBK22906.1"/>
    </source>
</evidence>
<feature type="region of interest" description="Disordered" evidence="5">
    <location>
        <begin position="1"/>
        <end position="20"/>
    </location>
</feature>